<dbReference type="InParanoid" id="A0A177CWW5"/>
<keyword evidence="1" id="KW-0812">Transmembrane</keyword>
<feature type="transmembrane region" description="Helical" evidence="1">
    <location>
        <begin position="23"/>
        <end position="47"/>
    </location>
</feature>
<keyword evidence="5" id="KW-1185">Reference proteome</keyword>
<evidence type="ECO:0000259" key="3">
    <source>
        <dbReference type="Pfam" id="PF10355"/>
    </source>
</evidence>
<dbReference type="FunCoup" id="A0A177CWW5">
    <property type="interactions" value="17"/>
</dbReference>
<feature type="transmembrane region" description="Helical" evidence="1">
    <location>
        <begin position="414"/>
        <end position="433"/>
    </location>
</feature>
<proteinExistence type="predicted"/>
<feature type="transmembrane region" description="Helical" evidence="1">
    <location>
        <begin position="185"/>
        <end position="212"/>
    </location>
</feature>
<reference evidence="4 5" key="1">
    <citation type="submission" date="2016-05" db="EMBL/GenBank/DDBJ databases">
        <title>Comparative analysis of secretome profiles of manganese(II)-oxidizing ascomycete fungi.</title>
        <authorList>
            <consortium name="DOE Joint Genome Institute"/>
            <person name="Zeiner C.A."/>
            <person name="Purvine S.O."/>
            <person name="Zink E.M."/>
            <person name="Wu S."/>
            <person name="Pasa-Tolic L."/>
            <person name="Chaput D.L."/>
            <person name="Haridas S."/>
            <person name="Grigoriev I.V."/>
            <person name="Santelli C.M."/>
            <person name="Hansel C.M."/>
        </authorList>
    </citation>
    <scope>NUCLEOTIDE SEQUENCE [LARGE SCALE GENOMIC DNA]</scope>
    <source>
        <strain evidence="4 5">AP3s5-JAC2a</strain>
    </source>
</reference>
<dbReference type="OrthoDB" id="4005299at2759"/>
<accession>A0A177CWW5</accession>
<dbReference type="PANTHER" id="PTHR31685">
    <property type="entry name" value="INTEGRAL MEMBRANE PROTEIN (AFU_ORTHOLOGUE AFUA_6G12730)-RELATED"/>
    <property type="match status" value="1"/>
</dbReference>
<dbReference type="Pfam" id="PF10348">
    <property type="entry name" value="DUF2427"/>
    <property type="match status" value="1"/>
</dbReference>
<dbReference type="GeneID" id="28759502"/>
<dbReference type="EMBL" id="KV441548">
    <property type="protein sequence ID" value="OAG12013.1"/>
    <property type="molecule type" value="Genomic_DNA"/>
</dbReference>
<evidence type="ECO:0008006" key="6">
    <source>
        <dbReference type="Google" id="ProtNLM"/>
    </source>
</evidence>
<feature type="domain" description="Protein YTP1-like C-terminal" evidence="3">
    <location>
        <begin position="201"/>
        <end position="474"/>
    </location>
</feature>
<dbReference type="InterPro" id="IPR018825">
    <property type="entry name" value="DUF2427"/>
</dbReference>
<feature type="transmembrane region" description="Helical" evidence="1">
    <location>
        <begin position="348"/>
        <end position="365"/>
    </location>
</feature>
<feature type="transmembrane region" description="Helical" evidence="1">
    <location>
        <begin position="385"/>
        <end position="402"/>
    </location>
</feature>
<feature type="transmembrane region" description="Helical" evidence="1">
    <location>
        <begin position="448"/>
        <end position="472"/>
    </location>
</feature>
<feature type="transmembrane region" description="Helical" evidence="1">
    <location>
        <begin position="267"/>
        <end position="288"/>
    </location>
</feature>
<feature type="transmembrane region" description="Helical" evidence="1">
    <location>
        <begin position="88"/>
        <end position="110"/>
    </location>
</feature>
<gene>
    <name evidence="4" type="ORF">CC84DRAFT_1134252</name>
</gene>
<evidence type="ECO:0000256" key="1">
    <source>
        <dbReference type="SAM" id="Phobius"/>
    </source>
</evidence>
<dbReference type="PANTHER" id="PTHR31685:SF3">
    <property type="entry name" value="INTEGRAL MEMBRANE PROTEIN (AFU_ORTHOLOGUE AFUA_6G12730)"/>
    <property type="match status" value="1"/>
</dbReference>
<organism evidence="4 5">
    <name type="scientific">Paraphaeosphaeria sporulosa</name>
    <dbReference type="NCBI Taxonomy" id="1460663"/>
    <lineage>
        <taxon>Eukaryota</taxon>
        <taxon>Fungi</taxon>
        <taxon>Dikarya</taxon>
        <taxon>Ascomycota</taxon>
        <taxon>Pezizomycotina</taxon>
        <taxon>Dothideomycetes</taxon>
        <taxon>Pleosporomycetidae</taxon>
        <taxon>Pleosporales</taxon>
        <taxon>Massarineae</taxon>
        <taxon>Didymosphaeriaceae</taxon>
        <taxon>Paraphaeosphaeria</taxon>
    </lineage>
</organism>
<dbReference type="Proteomes" id="UP000077069">
    <property type="component" value="Unassembled WGS sequence"/>
</dbReference>
<sequence length="484" mass="53444">MAFNNTEIQPMSYFRLEEHSNVILAHVFVMIITWVFLLPAVVMLSIAQSWLRTPLQATFFSLNLFGVLLGVTYNRQTPNLYENEKHGLLGWVSTFLAAVWLACGLVLSYLRLKRRIQAEDPIYSPSSDVSQSPLLSDELAGSSFEYRDIGPSDEDMDAANSICKARDLSPRTKYSLRSSQSIKSLLVVTVAINDWLILLLGFSCVTTGAAVYGGMFQGHNIFTGLAHFIKGGIFVFCGLLTFGRWLGSFAKLGWAWNKKPHNKSTRLWLSSVPSAEFVECLLICLYGASNIWLEHLNNLGGDWSTADIQHVSITVKFFGGGLLGMLIESRIVPKVTTTPRPKSDRYELPMNPMPAIVIYLLGSIMGEHHQASTVIAMLHKRWGELFMGAAIARIATYCILYLKPPSDDSPQRPFTEIVTSLCLVSGGIVLMISNKDTGKMLEGSSIDAIIVFNIAVGTTAILMAWTAVCLAIKDAAKRRGSRVC</sequence>
<keyword evidence="1" id="KW-0472">Membrane</keyword>
<feature type="transmembrane region" description="Helical" evidence="1">
    <location>
        <begin position="308"/>
        <end position="327"/>
    </location>
</feature>
<evidence type="ECO:0000313" key="5">
    <source>
        <dbReference type="Proteomes" id="UP000077069"/>
    </source>
</evidence>
<feature type="domain" description="DUF2427" evidence="2">
    <location>
        <begin position="9"/>
        <end position="109"/>
    </location>
</feature>
<dbReference type="STRING" id="1460663.A0A177CWW5"/>
<dbReference type="RefSeq" id="XP_018042378.1">
    <property type="nucleotide sequence ID" value="XM_018176016.1"/>
</dbReference>
<feature type="transmembrane region" description="Helical" evidence="1">
    <location>
        <begin position="224"/>
        <end position="246"/>
    </location>
</feature>
<dbReference type="Gene3D" id="1.20.120.1770">
    <property type="match status" value="1"/>
</dbReference>
<protein>
    <recommendedName>
        <fullName evidence="6">Integral membrane protein</fullName>
    </recommendedName>
</protein>
<evidence type="ECO:0000259" key="2">
    <source>
        <dbReference type="Pfam" id="PF10348"/>
    </source>
</evidence>
<dbReference type="InterPro" id="IPR018827">
    <property type="entry name" value="YTP1_C"/>
</dbReference>
<keyword evidence="1" id="KW-1133">Transmembrane helix</keyword>
<dbReference type="Pfam" id="PF10355">
    <property type="entry name" value="Ytp1"/>
    <property type="match status" value="1"/>
</dbReference>
<dbReference type="AlphaFoldDB" id="A0A177CWW5"/>
<feature type="transmembrane region" description="Helical" evidence="1">
    <location>
        <begin position="59"/>
        <end position="76"/>
    </location>
</feature>
<evidence type="ECO:0000313" key="4">
    <source>
        <dbReference type="EMBL" id="OAG12013.1"/>
    </source>
</evidence>
<name>A0A177CWW5_9PLEO</name>